<evidence type="ECO:0000256" key="5">
    <source>
        <dbReference type="ARBA" id="ARBA00047925"/>
    </source>
</evidence>
<protein>
    <recommendedName>
        <fullName evidence="6">NAD kinase</fullName>
        <ecNumber evidence="6">2.7.1.23</ecNumber>
    </recommendedName>
    <alternativeName>
        <fullName evidence="6">ATP-dependent NAD kinase</fullName>
    </alternativeName>
</protein>
<keyword evidence="8" id="KW-1185">Reference proteome</keyword>
<feature type="binding site" evidence="6">
    <location>
        <position position="210"/>
    </location>
    <ligand>
        <name>NAD(+)</name>
        <dbReference type="ChEBI" id="CHEBI:57540"/>
    </ligand>
</feature>
<keyword evidence="6" id="KW-0067">ATP-binding</keyword>
<dbReference type="HAMAP" id="MF_00361">
    <property type="entry name" value="NAD_kinase"/>
    <property type="match status" value="1"/>
</dbReference>
<evidence type="ECO:0000256" key="3">
    <source>
        <dbReference type="ARBA" id="ARBA00022857"/>
    </source>
</evidence>
<keyword evidence="4 6" id="KW-0520">NAD</keyword>
<dbReference type="InterPro" id="IPR017437">
    <property type="entry name" value="ATP-NAD_kinase_PpnK-typ_C"/>
</dbReference>
<accession>A0A2U1CRN3</accession>
<evidence type="ECO:0000256" key="6">
    <source>
        <dbReference type="HAMAP-Rule" id="MF_00361"/>
    </source>
</evidence>
<evidence type="ECO:0000256" key="1">
    <source>
        <dbReference type="ARBA" id="ARBA00022679"/>
    </source>
</evidence>
<comment type="catalytic activity">
    <reaction evidence="5 6">
        <text>NAD(+) + ATP = ADP + NADP(+) + H(+)</text>
        <dbReference type="Rhea" id="RHEA:18629"/>
        <dbReference type="ChEBI" id="CHEBI:15378"/>
        <dbReference type="ChEBI" id="CHEBI:30616"/>
        <dbReference type="ChEBI" id="CHEBI:57540"/>
        <dbReference type="ChEBI" id="CHEBI:58349"/>
        <dbReference type="ChEBI" id="CHEBI:456216"/>
        <dbReference type="EC" id="2.7.1.23"/>
    </reaction>
</comment>
<sequence length="299" mass="32293">MHFKTVALIGRYQDSGLDGPLRELSSTLRASGCNVLIEAETAHNTGVTDQPIANYDQIGATADLAVVMGGDGTMLGAGRLLAPYNVPLIGINHGRLGFITDIPLQDATSALTSVIQGNFDIEERILLEGRVVRGEEIMFSGLALNDVVINRAGRGGMIELRIELDGGFMYSQRADGLIISTPTGSTAYALSANGPILHPQLKSIVLVPVAPQTLSNRPIVIPDSGLLSMTITALGRVESGASVHFDMQSWSDCQPGDRIDVRRASDTLRFVHPAGYNFFSTLRRKLHWNRMPQLTDEIE</sequence>
<dbReference type="STRING" id="1231391.GCA_000308195_03562"/>
<reference evidence="7 8" key="1">
    <citation type="submission" date="2018-04" db="EMBL/GenBank/DDBJ databases">
        <title>Genomic Encyclopedia of Type Strains, Phase IV (KMG-IV): sequencing the most valuable type-strain genomes for metagenomic binning, comparative biology and taxonomic classification.</title>
        <authorList>
            <person name="Goeker M."/>
        </authorList>
    </citation>
    <scope>NUCLEOTIDE SEQUENCE [LARGE SCALE GENOMIC DNA]</scope>
    <source>
        <strain evidence="7 8">DSM 10065</strain>
    </source>
</reference>
<organism evidence="7 8">
    <name type="scientific">Pusillimonas noertemannii</name>
    <dbReference type="NCBI Taxonomy" id="305977"/>
    <lineage>
        <taxon>Bacteria</taxon>
        <taxon>Pseudomonadati</taxon>
        <taxon>Pseudomonadota</taxon>
        <taxon>Betaproteobacteria</taxon>
        <taxon>Burkholderiales</taxon>
        <taxon>Alcaligenaceae</taxon>
        <taxon>Pusillimonas</taxon>
    </lineage>
</organism>
<dbReference type="NCBIfam" id="NF002561">
    <property type="entry name" value="PRK02155.1"/>
    <property type="match status" value="1"/>
</dbReference>
<dbReference type="Pfam" id="PF01513">
    <property type="entry name" value="NAD_kinase"/>
    <property type="match status" value="1"/>
</dbReference>
<dbReference type="SUPFAM" id="SSF111331">
    <property type="entry name" value="NAD kinase/diacylglycerol kinase-like"/>
    <property type="match status" value="1"/>
</dbReference>
<feature type="binding site" evidence="6">
    <location>
        <begin position="71"/>
        <end position="72"/>
    </location>
    <ligand>
        <name>NAD(+)</name>
        <dbReference type="ChEBI" id="CHEBI:57540"/>
    </ligand>
</feature>
<dbReference type="GO" id="GO:0006741">
    <property type="term" value="P:NADP+ biosynthetic process"/>
    <property type="evidence" value="ECO:0007669"/>
    <property type="project" value="UniProtKB-UniRule"/>
</dbReference>
<dbReference type="NCBIfam" id="NF002306">
    <property type="entry name" value="PRK01231.1"/>
    <property type="match status" value="1"/>
</dbReference>
<feature type="binding site" evidence="6">
    <location>
        <position position="173"/>
    </location>
    <ligand>
        <name>NAD(+)</name>
        <dbReference type="ChEBI" id="CHEBI:57540"/>
    </ligand>
</feature>
<comment type="caution">
    <text evidence="7">The sequence shown here is derived from an EMBL/GenBank/DDBJ whole genome shotgun (WGS) entry which is preliminary data.</text>
</comment>
<name>A0A2U1CRN3_9BURK</name>
<comment type="subcellular location">
    <subcellularLocation>
        <location evidence="6">Cytoplasm</location>
    </subcellularLocation>
</comment>
<feature type="binding site" evidence="6">
    <location>
        <position position="175"/>
    </location>
    <ligand>
        <name>NAD(+)</name>
        <dbReference type="ChEBI" id="CHEBI:57540"/>
    </ligand>
</feature>
<dbReference type="GO" id="GO:0005524">
    <property type="term" value="F:ATP binding"/>
    <property type="evidence" value="ECO:0007669"/>
    <property type="project" value="UniProtKB-KW"/>
</dbReference>
<comment type="caution">
    <text evidence="6">Lacks conserved residue(s) required for the propagation of feature annotation.</text>
</comment>
<feature type="binding site" evidence="6">
    <location>
        <position position="248"/>
    </location>
    <ligand>
        <name>NAD(+)</name>
        <dbReference type="ChEBI" id="CHEBI:57540"/>
    </ligand>
</feature>
<dbReference type="Gene3D" id="3.40.50.10330">
    <property type="entry name" value="Probable inorganic polyphosphate/atp-NAD kinase, domain 1"/>
    <property type="match status" value="1"/>
</dbReference>
<dbReference type="GO" id="GO:0046872">
    <property type="term" value="F:metal ion binding"/>
    <property type="evidence" value="ECO:0007669"/>
    <property type="project" value="UniProtKB-UniRule"/>
</dbReference>
<dbReference type="GO" id="GO:0051287">
    <property type="term" value="F:NAD binding"/>
    <property type="evidence" value="ECO:0007669"/>
    <property type="project" value="UniProtKB-ARBA"/>
</dbReference>
<dbReference type="InterPro" id="IPR016064">
    <property type="entry name" value="NAD/diacylglycerol_kinase_sf"/>
</dbReference>
<comment type="function">
    <text evidence="6">Involved in the regulation of the intracellular balance of NAD and NADP, and is a key enzyme in the biosynthesis of NADP. Catalyzes specifically the phosphorylation on 2'-hydroxyl of the adenosine moiety of NAD to yield NADP.</text>
</comment>
<dbReference type="RefSeq" id="WP_017525916.1">
    <property type="nucleotide sequence ID" value="NZ_JACCEX010000001.1"/>
</dbReference>
<evidence type="ECO:0000313" key="8">
    <source>
        <dbReference type="Proteomes" id="UP000246145"/>
    </source>
</evidence>
<dbReference type="OrthoDB" id="9774737at2"/>
<evidence type="ECO:0000256" key="4">
    <source>
        <dbReference type="ARBA" id="ARBA00023027"/>
    </source>
</evidence>
<dbReference type="PANTHER" id="PTHR20275">
    <property type="entry name" value="NAD KINASE"/>
    <property type="match status" value="1"/>
</dbReference>
<keyword evidence="1 6" id="KW-0808">Transferase</keyword>
<dbReference type="Gene3D" id="2.60.200.30">
    <property type="entry name" value="Probable inorganic polyphosphate/atp-NAD kinase, domain 2"/>
    <property type="match status" value="1"/>
</dbReference>
<dbReference type="InterPro" id="IPR002504">
    <property type="entry name" value="NADK"/>
</dbReference>
<dbReference type="PANTHER" id="PTHR20275:SF0">
    <property type="entry name" value="NAD KINASE"/>
    <property type="match status" value="1"/>
</dbReference>
<feature type="binding site" evidence="6">
    <location>
        <begin position="145"/>
        <end position="146"/>
    </location>
    <ligand>
        <name>NAD(+)</name>
        <dbReference type="ChEBI" id="CHEBI:57540"/>
    </ligand>
</feature>
<dbReference type="GO" id="GO:0003951">
    <property type="term" value="F:NAD+ kinase activity"/>
    <property type="evidence" value="ECO:0007669"/>
    <property type="project" value="UniProtKB-UniRule"/>
</dbReference>
<comment type="similarity">
    <text evidence="6">Belongs to the NAD kinase family.</text>
</comment>
<dbReference type="GO" id="GO:0005737">
    <property type="term" value="C:cytoplasm"/>
    <property type="evidence" value="ECO:0007669"/>
    <property type="project" value="UniProtKB-SubCell"/>
</dbReference>
<dbReference type="AlphaFoldDB" id="A0A2U1CRN3"/>
<dbReference type="EMBL" id="QEKO01000001">
    <property type="protein sequence ID" value="PVY68533.1"/>
    <property type="molecule type" value="Genomic_DNA"/>
</dbReference>
<dbReference type="Proteomes" id="UP000246145">
    <property type="component" value="Unassembled WGS sequence"/>
</dbReference>
<proteinExistence type="inferred from homology"/>
<dbReference type="GO" id="GO:0019674">
    <property type="term" value="P:NAD+ metabolic process"/>
    <property type="evidence" value="ECO:0007669"/>
    <property type="project" value="InterPro"/>
</dbReference>
<evidence type="ECO:0000256" key="2">
    <source>
        <dbReference type="ARBA" id="ARBA00022777"/>
    </source>
</evidence>
<dbReference type="EC" id="2.7.1.23" evidence="6"/>
<evidence type="ECO:0000313" key="7">
    <source>
        <dbReference type="EMBL" id="PVY68533.1"/>
    </source>
</evidence>
<keyword evidence="6" id="KW-0547">Nucleotide-binding</keyword>
<keyword evidence="2 6" id="KW-0418">Kinase</keyword>
<comment type="cofactor">
    <cofactor evidence="6">
        <name>a divalent metal cation</name>
        <dbReference type="ChEBI" id="CHEBI:60240"/>
    </cofactor>
</comment>
<feature type="active site" description="Proton acceptor" evidence="6">
    <location>
        <position position="71"/>
    </location>
</feature>
<feature type="binding site" evidence="6">
    <location>
        <begin position="186"/>
        <end position="191"/>
    </location>
    <ligand>
        <name>NAD(+)</name>
        <dbReference type="ChEBI" id="CHEBI:57540"/>
    </ligand>
</feature>
<keyword evidence="6" id="KW-0963">Cytoplasm</keyword>
<gene>
    <name evidence="6" type="primary">nadK</name>
    <name evidence="7" type="ORF">C7440_0939</name>
</gene>
<dbReference type="InterPro" id="IPR017438">
    <property type="entry name" value="ATP-NAD_kinase_N"/>
</dbReference>
<dbReference type="Pfam" id="PF20143">
    <property type="entry name" value="NAD_kinase_C"/>
    <property type="match status" value="1"/>
</dbReference>
<keyword evidence="3 6" id="KW-0521">NADP</keyword>